<protein>
    <submittedName>
        <fullName evidence="2">Uncharacterized protein</fullName>
    </submittedName>
</protein>
<dbReference type="AlphaFoldDB" id="A0A8D8XA54"/>
<keyword evidence="1" id="KW-0472">Membrane</keyword>
<organism evidence="2">
    <name type="scientific">Cacopsylla melanoneura</name>
    <dbReference type="NCBI Taxonomy" id="428564"/>
    <lineage>
        <taxon>Eukaryota</taxon>
        <taxon>Metazoa</taxon>
        <taxon>Ecdysozoa</taxon>
        <taxon>Arthropoda</taxon>
        <taxon>Hexapoda</taxon>
        <taxon>Insecta</taxon>
        <taxon>Pterygota</taxon>
        <taxon>Neoptera</taxon>
        <taxon>Paraneoptera</taxon>
        <taxon>Hemiptera</taxon>
        <taxon>Sternorrhyncha</taxon>
        <taxon>Psylloidea</taxon>
        <taxon>Psyllidae</taxon>
        <taxon>Psyllinae</taxon>
        <taxon>Cacopsylla</taxon>
    </lineage>
</organism>
<keyword evidence="1" id="KW-1133">Transmembrane helix</keyword>
<dbReference type="EMBL" id="HBUF01284058">
    <property type="protein sequence ID" value="CAG6687918.1"/>
    <property type="molecule type" value="Transcribed_RNA"/>
</dbReference>
<name>A0A8D8XA54_9HEMI</name>
<reference evidence="2" key="1">
    <citation type="submission" date="2021-05" db="EMBL/GenBank/DDBJ databases">
        <authorList>
            <person name="Alioto T."/>
            <person name="Alioto T."/>
            <person name="Gomez Garrido J."/>
        </authorList>
    </citation>
    <scope>NUCLEOTIDE SEQUENCE</scope>
</reference>
<keyword evidence="1" id="KW-0812">Transmembrane</keyword>
<feature type="transmembrane region" description="Helical" evidence="1">
    <location>
        <begin position="20"/>
        <end position="40"/>
    </location>
</feature>
<evidence type="ECO:0000313" key="2">
    <source>
        <dbReference type="EMBL" id="CAG6687918.1"/>
    </source>
</evidence>
<sequence length="135" mass="15082">MGVVSPFQIQNPTSSSMSIFYPLLFSTLVILLFYLVVTLWRDGRYYYLGLNLPARRNEWPFVGSTLALLGSLEHASKQGIAIYEENRDKPVFCSWTGPILLSCTYLCICLISVTNQCSVPGPVLFSCLVPTYVSV</sequence>
<accession>A0A8D8XA54</accession>
<proteinExistence type="predicted"/>
<evidence type="ECO:0000256" key="1">
    <source>
        <dbReference type="SAM" id="Phobius"/>
    </source>
</evidence>